<dbReference type="SUPFAM" id="SSF56219">
    <property type="entry name" value="DNase I-like"/>
    <property type="match status" value="1"/>
</dbReference>
<evidence type="ECO:0000313" key="4">
    <source>
        <dbReference type="Proteomes" id="UP000325516"/>
    </source>
</evidence>
<dbReference type="Gene3D" id="3.60.10.10">
    <property type="entry name" value="Endonuclease/exonuclease/phosphatase"/>
    <property type="match status" value="1"/>
</dbReference>
<keyword evidence="3" id="KW-0269">Exonuclease</keyword>
<dbReference type="InterPro" id="IPR036691">
    <property type="entry name" value="Endo/exonu/phosph_ase_sf"/>
</dbReference>
<dbReference type="Pfam" id="PF03372">
    <property type="entry name" value="Exo_endo_phos"/>
    <property type="match status" value="1"/>
</dbReference>
<accession>A0A5J6L4K2</accession>
<keyword evidence="3" id="KW-0378">Hydrolase</keyword>
<dbReference type="AlphaFoldDB" id="A0A5J6L4K2"/>
<dbReference type="GO" id="GO:0004527">
    <property type="term" value="F:exonuclease activity"/>
    <property type="evidence" value="ECO:0007669"/>
    <property type="project" value="UniProtKB-KW"/>
</dbReference>
<protein>
    <submittedName>
        <fullName evidence="3">Endonuclease/exonuclease/phosphatase family protein</fullName>
    </submittedName>
</protein>
<keyword evidence="3" id="KW-0540">Nuclease</keyword>
<dbReference type="GO" id="GO:0004519">
    <property type="term" value="F:endonuclease activity"/>
    <property type="evidence" value="ECO:0007669"/>
    <property type="project" value="UniProtKB-KW"/>
</dbReference>
<gene>
    <name evidence="3" type="ORF">F6J85_10910</name>
</gene>
<dbReference type="KEGG" id="mlz:F6J85_10910"/>
<evidence type="ECO:0000313" key="3">
    <source>
        <dbReference type="EMBL" id="QEW03559.1"/>
    </source>
</evidence>
<feature type="transmembrane region" description="Helical" evidence="1">
    <location>
        <begin position="67"/>
        <end position="86"/>
    </location>
</feature>
<name>A0A5J6L4K2_9MICO</name>
<evidence type="ECO:0000256" key="1">
    <source>
        <dbReference type="SAM" id="Phobius"/>
    </source>
</evidence>
<dbReference type="RefSeq" id="WP_150924995.1">
    <property type="nucleotide sequence ID" value="NZ_CP044232.1"/>
</dbReference>
<keyword evidence="3" id="KW-0255">Endonuclease</keyword>
<keyword evidence="1" id="KW-1133">Transmembrane helix</keyword>
<dbReference type="Proteomes" id="UP000325516">
    <property type="component" value="Chromosome"/>
</dbReference>
<organism evidence="3 4">
    <name type="scientific">Microbacterium lushaniae</name>
    <dbReference type="NCBI Taxonomy" id="2614639"/>
    <lineage>
        <taxon>Bacteria</taxon>
        <taxon>Bacillati</taxon>
        <taxon>Actinomycetota</taxon>
        <taxon>Actinomycetes</taxon>
        <taxon>Micrococcales</taxon>
        <taxon>Microbacteriaceae</taxon>
        <taxon>Microbacterium</taxon>
    </lineage>
</organism>
<keyword evidence="1" id="KW-0472">Membrane</keyword>
<evidence type="ECO:0000259" key="2">
    <source>
        <dbReference type="Pfam" id="PF03372"/>
    </source>
</evidence>
<reference evidence="4" key="1">
    <citation type="submission" date="2019-09" db="EMBL/GenBank/DDBJ databases">
        <title>Mumia zhuanghuii sp. nov. isolated from the intestinal contents of plateau pika (Ochotona curzoniae) in the Qinghai-Tibet plateau of China.</title>
        <authorList>
            <person name="Tian Z."/>
        </authorList>
    </citation>
    <scope>NUCLEOTIDE SEQUENCE [LARGE SCALE GENOMIC DNA]</scope>
    <source>
        <strain evidence="4">L-031</strain>
    </source>
</reference>
<keyword evidence="4" id="KW-1185">Reference proteome</keyword>
<dbReference type="EMBL" id="CP044232">
    <property type="protein sequence ID" value="QEW03559.1"/>
    <property type="molecule type" value="Genomic_DNA"/>
</dbReference>
<keyword evidence="1" id="KW-0812">Transmembrane</keyword>
<feature type="domain" description="Endonuclease/exonuclease/phosphatase" evidence="2">
    <location>
        <begin position="107"/>
        <end position="325"/>
    </location>
</feature>
<sequence>MRRILGLLGVAACILGAAVLTWPQFFQLERNLPVAQVIAFRGPIAAVFGALAVICLLVALARPLRAFALTLALVFGAAAVVNAAVLTQRGLGSDTLPEKTETSIRVLTWNTAGSATTADTIAQIAVAMRADIVTLPETTIHTGEQVAVAMRELGAPMWAHHAEYGEYGVDGWDATSTTMLISPDLGDYSVIASSQDGTSNTSTVPSAVAMPVDGDGPTVVAAHAVAPREEYMQAWRDDLQWLADQCASDNVILAGDFNATLDHMQGMGLDGGALGRCHATAAETGNGAVGTWPTALPALLGAPIDHILATPDWTATGSAVLTSLDGQGGDHRPLVVQLEPSS</sequence>
<feature type="transmembrane region" description="Helical" evidence="1">
    <location>
        <begin position="39"/>
        <end position="60"/>
    </location>
</feature>
<dbReference type="InterPro" id="IPR005135">
    <property type="entry name" value="Endo/exonuclease/phosphatase"/>
</dbReference>
<proteinExistence type="predicted"/>